<gene>
    <name evidence="8" type="ORF">CLV54_1016</name>
</gene>
<dbReference type="OrthoDB" id="9780560at2"/>
<keyword evidence="5 6" id="KW-0472">Membrane</keyword>
<dbReference type="RefSeq" id="WP_100343862.1">
    <property type="nucleotide sequence ID" value="NZ_PGFB01000002.1"/>
</dbReference>
<evidence type="ECO:0000256" key="3">
    <source>
        <dbReference type="ARBA" id="ARBA00022692"/>
    </source>
</evidence>
<evidence type="ECO:0000256" key="1">
    <source>
        <dbReference type="ARBA" id="ARBA00004651"/>
    </source>
</evidence>
<reference evidence="8 9" key="1">
    <citation type="submission" date="2017-11" db="EMBL/GenBank/DDBJ databases">
        <title>Genomic Encyclopedia of Archaeal and Bacterial Type Strains, Phase II (KMG-II): From Individual Species to Whole Genera.</title>
        <authorList>
            <person name="Goeker M."/>
        </authorList>
    </citation>
    <scope>NUCLEOTIDE SEQUENCE [LARGE SCALE GENOMIC DNA]</scope>
    <source>
        <strain evidence="8 9">DSM 25625</strain>
    </source>
</reference>
<protein>
    <submittedName>
        <fullName evidence="8">Putative ABC transport system permease protein</fullName>
    </submittedName>
</protein>
<dbReference type="AlphaFoldDB" id="A0A2M9BZ41"/>
<keyword evidence="9" id="KW-1185">Reference proteome</keyword>
<feature type="transmembrane region" description="Helical" evidence="6">
    <location>
        <begin position="50"/>
        <end position="71"/>
    </location>
</feature>
<evidence type="ECO:0000256" key="5">
    <source>
        <dbReference type="ARBA" id="ARBA00023136"/>
    </source>
</evidence>
<feature type="transmembrane region" description="Helical" evidence="6">
    <location>
        <begin position="147"/>
        <end position="166"/>
    </location>
</feature>
<sequence>MRRFRAREHVSSLLVATLSSAFGVALLTITGVLAAVVSADDVTGGSSTVAIMLGITATVFIVIAVYVGAIVTSNTFSTIIAGRTRTIALLRLIGSSAAAQRRAVAGEGFLTGILGSAAGVVVGAALAGGFVRIGVALGALPDLAYDYLPPIVALPAVVVVLTTWLASWLGSRRVLTVTPIQAIGGAQELSIDETRARPARNVFAIVLLVVGVALVLLGVLAGLVTPLGVLIGVVGGILSFTGVVLGAHLVMPPALRLVGRLMGRGADVRLAAENAMRYPERSSRITIGLVIAVTLITMFAVAMESYRSMLATAAESQPGLYDSVDEVISTTVVIFSVLIGFSALIAAVGMVNSMSLSVLQRTRELGLLRALGFTVTQIRRMILAESAQLTVTSALVGLVLGVFYGWAGAQSLLGSLSGSPGLVFPAVPWVLLPIIVVAAGLLTVAASFVPSRRATRVAPVRALAVD</sequence>
<dbReference type="InterPro" id="IPR038766">
    <property type="entry name" value="Membrane_comp_ABC_pdt"/>
</dbReference>
<evidence type="ECO:0000256" key="4">
    <source>
        <dbReference type="ARBA" id="ARBA00022989"/>
    </source>
</evidence>
<dbReference type="InterPro" id="IPR003838">
    <property type="entry name" value="ABC3_permease_C"/>
</dbReference>
<comment type="subcellular location">
    <subcellularLocation>
        <location evidence="1">Cell membrane</location>
        <topology evidence="1">Multi-pass membrane protein</topology>
    </subcellularLocation>
</comment>
<evidence type="ECO:0000256" key="6">
    <source>
        <dbReference type="SAM" id="Phobius"/>
    </source>
</evidence>
<feature type="transmembrane region" description="Helical" evidence="6">
    <location>
        <begin position="109"/>
        <end position="135"/>
    </location>
</feature>
<keyword evidence="2" id="KW-1003">Cell membrane</keyword>
<keyword evidence="3 6" id="KW-0812">Transmembrane</keyword>
<feature type="transmembrane region" description="Helical" evidence="6">
    <location>
        <begin position="229"/>
        <end position="251"/>
    </location>
</feature>
<feature type="transmembrane region" description="Helical" evidence="6">
    <location>
        <begin position="427"/>
        <end position="449"/>
    </location>
</feature>
<keyword evidence="4 6" id="KW-1133">Transmembrane helix</keyword>
<evidence type="ECO:0000256" key="2">
    <source>
        <dbReference type="ARBA" id="ARBA00022475"/>
    </source>
</evidence>
<evidence type="ECO:0000313" key="8">
    <source>
        <dbReference type="EMBL" id="PJJ63351.1"/>
    </source>
</evidence>
<accession>A0A2M9BZ41</accession>
<organism evidence="8 9">
    <name type="scientific">Compostimonas suwonensis</name>
    <dbReference type="NCBI Taxonomy" id="1048394"/>
    <lineage>
        <taxon>Bacteria</taxon>
        <taxon>Bacillati</taxon>
        <taxon>Actinomycetota</taxon>
        <taxon>Actinomycetes</taxon>
        <taxon>Micrococcales</taxon>
        <taxon>Microbacteriaceae</taxon>
        <taxon>Compostimonas</taxon>
    </lineage>
</organism>
<feature type="domain" description="ABC3 transporter permease C-terminal" evidence="7">
    <location>
        <begin position="59"/>
        <end position="178"/>
    </location>
</feature>
<dbReference type="Proteomes" id="UP000230161">
    <property type="component" value="Unassembled WGS sequence"/>
</dbReference>
<feature type="transmembrane region" description="Helical" evidence="6">
    <location>
        <begin position="202"/>
        <end position="223"/>
    </location>
</feature>
<dbReference type="PANTHER" id="PTHR30287:SF1">
    <property type="entry name" value="INNER MEMBRANE PROTEIN"/>
    <property type="match status" value="1"/>
</dbReference>
<proteinExistence type="predicted"/>
<evidence type="ECO:0000259" key="7">
    <source>
        <dbReference type="Pfam" id="PF02687"/>
    </source>
</evidence>
<feature type="transmembrane region" description="Helical" evidence="6">
    <location>
        <begin position="389"/>
        <end position="407"/>
    </location>
</feature>
<dbReference type="Pfam" id="PF02687">
    <property type="entry name" value="FtsX"/>
    <property type="match status" value="2"/>
</dbReference>
<comment type="caution">
    <text evidence="8">The sequence shown here is derived from an EMBL/GenBank/DDBJ whole genome shotgun (WGS) entry which is preliminary data.</text>
</comment>
<feature type="transmembrane region" description="Helical" evidence="6">
    <location>
        <begin position="327"/>
        <end position="351"/>
    </location>
</feature>
<feature type="domain" description="ABC3 transporter permease C-terminal" evidence="7">
    <location>
        <begin position="337"/>
        <end position="457"/>
    </location>
</feature>
<dbReference type="PANTHER" id="PTHR30287">
    <property type="entry name" value="MEMBRANE COMPONENT OF PREDICTED ABC SUPERFAMILY METABOLITE UPTAKE TRANSPORTER"/>
    <property type="match status" value="1"/>
</dbReference>
<feature type="transmembrane region" description="Helical" evidence="6">
    <location>
        <begin position="285"/>
        <end position="307"/>
    </location>
</feature>
<name>A0A2M9BZ41_9MICO</name>
<dbReference type="EMBL" id="PGFB01000002">
    <property type="protein sequence ID" value="PJJ63351.1"/>
    <property type="molecule type" value="Genomic_DNA"/>
</dbReference>
<evidence type="ECO:0000313" key="9">
    <source>
        <dbReference type="Proteomes" id="UP000230161"/>
    </source>
</evidence>
<dbReference type="GO" id="GO:0005886">
    <property type="term" value="C:plasma membrane"/>
    <property type="evidence" value="ECO:0007669"/>
    <property type="project" value="UniProtKB-SubCell"/>
</dbReference>